<evidence type="ECO:0000313" key="8">
    <source>
        <dbReference type="EMBL" id="RAI57537.1"/>
    </source>
</evidence>
<feature type="transmembrane region" description="Helical" evidence="6">
    <location>
        <begin position="358"/>
        <end position="380"/>
    </location>
</feature>
<evidence type="ECO:0000256" key="2">
    <source>
        <dbReference type="ARBA" id="ARBA00022475"/>
    </source>
</evidence>
<feature type="transmembrane region" description="Helical" evidence="6">
    <location>
        <begin position="161"/>
        <end position="182"/>
    </location>
</feature>
<feature type="domain" description="Major facilitator superfamily (MFS) profile" evidence="7">
    <location>
        <begin position="7"/>
        <end position="384"/>
    </location>
</feature>
<protein>
    <submittedName>
        <fullName evidence="8">MFS transporter</fullName>
    </submittedName>
</protein>
<evidence type="ECO:0000259" key="7">
    <source>
        <dbReference type="PROSITE" id="PS50850"/>
    </source>
</evidence>
<accession>A0A327M4Y7</accession>
<dbReference type="SUPFAM" id="SSF103473">
    <property type="entry name" value="MFS general substrate transporter"/>
    <property type="match status" value="1"/>
</dbReference>
<dbReference type="PANTHER" id="PTHR43124:SF3">
    <property type="entry name" value="CHLORAMPHENICOL EFFLUX PUMP RV0191"/>
    <property type="match status" value="1"/>
</dbReference>
<proteinExistence type="predicted"/>
<dbReference type="Gene3D" id="1.20.1250.20">
    <property type="entry name" value="MFS general substrate transporter like domains"/>
    <property type="match status" value="2"/>
</dbReference>
<feature type="transmembrane region" description="Helical" evidence="6">
    <location>
        <begin position="43"/>
        <end position="61"/>
    </location>
</feature>
<dbReference type="AlphaFoldDB" id="A0A327M4Y7"/>
<keyword evidence="5 6" id="KW-0472">Membrane</keyword>
<evidence type="ECO:0000256" key="3">
    <source>
        <dbReference type="ARBA" id="ARBA00022692"/>
    </source>
</evidence>
<dbReference type="OrthoDB" id="7738352at2"/>
<feature type="transmembrane region" description="Helical" evidence="6">
    <location>
        <begin position="239"/>
        <end position="263"/>
    </location>
</feature>
<organism evidence="8 9">
    <name type="scientific">Roseicella frigidaeris</name>
    <dbReference type="NCBI Taxonomy" id="2230885"/>
    <lineage>
        <taxon>Bacteria</taxon>
        <taxon>Pseudomonadati</taxon>
        <taxon>Pseudomonadota</taxon>
        <taxon>Alphaproteobacteria</taxon>
        <taxon>Acetobacterales</taxon>
        <taxon>Roseomonadaceae</taxon>
        <taxon>Roseicella</taxon>
    </lineage>
</organism>
<dbReference type="Proteomes" id="UP000249065">
    <property type="component" value="Unassembled WGS sequence"/>
</dbReference>
<feature type="transmembrane region" description="Helical" evidence="6">
    <location>
        <begin position="331"/>
        <end position="352"/>
    </location>
</feature>
<evidence type="ECO:0000256" key="4">
    <source>
        <dbReference type="ARBA" id="ARBA00022989"/>
    </source>
</evidence>
<feature type="transmembrane region" description="Helical" evidence="6">
    <location>
        <begin position="128"/>
        <end position="149"/>
    </location>
</feature>
<dbReference type="EMBL" id="QLIX01000016">
    <property type="protein sequence ID" value="RAI57537.1"/>
    <property type="molecule type" value="Genomic_DNA"/>
</dbReference>
<dbReference type="InterPro" id="IPR020846">
    <property type="entry name" value="MFS_dom"/>
</dbReference>
<keyword evidence="2" id="KW-1003">Cell membrane</keyword>
<feature type="transmembrane region" description="Helical" evidence="6">
    <location>
        <begin position="73"/>
        <end position="91"/>
    </location>
</feature>
<name>A0A327M4Y7_9PROT</name>
<gene>
    <name evidence="8" type="ORF">DOO78_18290</name>
</gene>
<feature type="transmembrane region" description="Helical" evidence="6">
    <location>
        <begin position="270"/>
        <end position="287"/>
    </location>
</feature>
<evidence type="ECO:0000256" key="1">
    <source>
        <dbReference type="ARBA" id="ARBA00004651"/>
    </source>
</evidence>
<dbReference type="InterPro" id="IPR011701">
    <property type="entry name" value="MFS"/>
</dbReference>
<reference evidence="9" key="1">
    <citation type="submission" date="2018-06" db="EMBL/GenBank/DDBJ databases">
        <authorList>
            <person name="Khan S.A."/>
        </authorList>
    </citation>
    <scope>NUCLEOTIDE SEQUENCE [LARGE SCALE GENOMIC DNA]</scope>
    <source>
        <strain evidence="9">DB-1506</strain>
    </source>
</reference>
<dbReference type="Pfam" id="PF07690">
    <property type="entry name" value="MFS_1"/>
    <property type="match status" value="1"/>
</dbReference>
<dbReference type="PANTHER" id="PTHR43124">
    <property type="entry name" value="PURINE EFFLUX PUMP PBUE"/>
    <property type="match status" value="1"/>
</dbReference>
<keyword evidence="4 6" id="KW-1133">Transmembrane helix</keyword>
<dbReference type="InterPro" id="IPR050189">
    <property type="entry name" value="MFS_Efflux_Transporters"/>
</dbReference>
<comment type="subcellular location">
    <subcellularLocation>
        <location evidence="1">Cell membrane</location>
        <topology evidence="1">Multi-pass membrane protein</topology>
    </subcellularLocation>
</comment>
<keyword evidence="3 6" id="KW-0812">Transmembrane</keyword>
<dbReference type="CDD" id="cd06174">
    <property type="entry name" value="MFS"/>
    <property type="match status" value="1"/>
</dbReference>
<dbReference type="GO" id="GO:0005886">
    <property type="term" value="C:plasma membrane"/>
    <property type="evidence" value="ECO:0007669"/>
    <property type="project" value="UniProtKB-SubCell"/>
</dbReference>
<comment type="caution">
    <text evidence="8">The sequence shown here is derived from an EMBL/GenBank/DDBJ whole genome shotgun (WGS) entry which is preliminary data.</text>
</comment>
<feature type="transmembrane region" description="Helical" evidence="6">
    <location>
        <begin position="203"/>
        <end position="227"/>
    </location>
</feature>
<feature type="transmembrane region" description="Helical" evidence="6">
    <location>
        <begin position="97"/>
        <end position="116"/>
    </location>
</feature>
<dbReference type="RefSeq" id="WP_111471313.1">
    <property type="nucleotide sequence ID" value="NZ_QLIX01000016.1"/>
</dbReference>
<evidence type="ECO:0000313" key="9">
    <source>
        <dbReference type="Proteomes" id="UP000249065"/>
    </source>
</evidence>
<dbReference type="PROSITE" id="PS50850">
    <property type="entry name" value="MFS"/>
    <property type="match status" value="1"/>
</dbReference>
<feature type="transmembrane region" description="Helical" evidence="6">
    <location>
        <begin position="299"/>
        <end position="319"/>
    </location>
</feature>
<evidence type="ECO:0000256" key="6">
    <source>
        <dbReference type="SAM" id="Phobius"/>
    </source>
</evidence>
<dbReference type="GO" id="GO:0022857">
    <property type="term" value="F:transmembrane transporter activity"/>
    <property type="evidence" value="ECO:0007669"/>
    <property type="project" value="InterPro"/>
</dbReference>
<evidence type="ECO:0000256" key="5">
    <source>
        <dbReference type="ARBA" id="ARBA00023136"/>
    </source>
</evidence>
<sequence>MEPRWLALAVLTLARTSMGFQFQSLASAGAPLVAGLGLSYADLGALIGLYFLPGLALALPGGLLGRRFGDKRIVVLGLALMTVGGAVTALADSQASLAAGRLLSGLGAVLLNVLMAKMITDWFAGREITLAMTVFVNSFPIGLGLALLVQGGLAASQGWRTALGATALAAAAALLLVLLGYRKHPNDRGAAGPGGWRIPRREAVLVSLAGAMWGIINGAFTITAAFLPLLLIGAGRTPAAAGSLVGLITWISVAAGQLGGILAQRPGWRPALLVGSYVGWAACLRLLPLLPPEAPPLPVLVLLGLAQGLPVGVIMAMPAEALRPESRATGMGLFYTWLYLGHAGLPPIAGWWQDRLGGPAAALAFAAALLLACLPLYAAFRMLRRRPAAA</sequence>
<keyword evidence="9" id="KW-1185">Reference proteome</keyword>
<dbReference type="InterPro" id="IPR036259">
    <property type="entry name" value="MFS_trans_sf"/>
</dbReference>